<gene>
    <name evidence="1" type="ORF">AN2V17_09230</name>
</gene>
<sequence length="286" mass="32692">MNSYELNRNFMKSSLDDYDLSATADLAKGEPQPDIQKPINENSKVIELPQITLESVPKADYYELIASRLSRRAYSEIPISLKDLSFLLWCTQGVKKVIGGYRRLIKDGSGRNYLRYVASGGCINPFDTYLVVNNVQEVEQGVWKYLPLTHQLVFEKEIDNMSEKISKVFTNKSQNQSYTSKAGVIFFWVCVPYRGEWRYKETAHKTMLLDLGHISHQLYLATEVINCGCCAIGGYYQDKADSLIGVDGEKEFTSLCATVGHIIDSEKNWIDRYPDARINPDYYKLK</sequence>
<keyword evidence="2" id="KW-1185">Reference proteome</keyword>
<protein>
    <submittedName>
        <fullName evidence="1">SagB/ThcOx family dehydrogenase</fullName>
    </submittedName>
</protein>
<dbReference type="EMBL" id="BTPU01000012">
    <property type="protein sequence ID" value="GMQ61694.1"/>
    <property type="molecule type" value="Genomic_DNA"/>
</dbReference>
<evidence type="ECO:0000313" key="1">
    <source>
        <dbReference type="EMBL" id="GMQ61694.1"/>
    </source>
</evidence>
<reference evidence="1" key="1">
    <citation type="submission" date="2023-09" db="EMBL/GenBank/DDBJ databases">
        <title>Vallitalea sediminicola and Vallitalea maricola sp. nov., anaerobic bacteria isolated from marine sediment.</title>
        <authorList>
            <person name="Hirano S."/>
            <person name="Maeda A."/>
            <person name="Terahara T."/>
            <person name="Mori K."/>
            <person name="Hamada M."/>
            <person name="Matsumoto R."/>
            <person name="Kobayashi T."/>
        </authorList>
    </citation>
    <scope>NUCLEOTIDE SEQUENCE</scope>
    <source>
        <strain evidence="1">AN17-2</strain>
    </source>
</reference>
<dbReference type="Proteomes" id="UP001374599">
    <property type="component" value="Unassembled WGS sequence"/>
</dbReference>
<comment type="caution">
    <text evidence="1">The sequence shown here is derived from an EMBL/GenBank/DDBJ whole genome shotgun (WGS) entry which is preliminary data.</text>
</comment>
<name>A0ACB5UGL7_9FIRM</name>
<organism evidence="1 2">
    <name type="scientific">Vallitalea maricola</name>
    <dbReference type="NCBI Taxonomy" id="3074433"/>
    <lineage>
        <taxon>Bacteria</taxon>
        <taxon>Bacillati</taxon>
        <taxon>Bacillota</taxon>
        <taxon>Clostridia</taxon>
        <taxon>Lachnospirales</taxon>
        <taxon>Vallitaleaceae</taxon>
        <taxon>Vallitalea</taxon>
    </lineage>
</organism>
<accession>A0ACB5UGL7</accession>
<evidence type="ECO:0000313" key="2">
    <source>
        <dbReference type="Proteomes" id="UP001374599"/>
    </source>
</evidence>
<proteinExistence type="predicted"/>